<dbReference type="InterPro" id="IPR036412">
    <property type="entry name" value="HAD-like_sf"/>
</dbReference>
<dbReference type="Gene3D" id="1.10.150.240">
    <property type="entry name" value="Putative phosphatase, domain 2"/>
    <property type="match status" value="1"/>
</dbReference>
<dbReference type="RefSeq" id="WP_126448725.1">
    <property type="nucleotide sequence ID" value="NZ_CP034549.1"/>
</dbReference>
<reference evidence="1 2" key="1">
    <citation type="submission" date="2018-12" db="EMBL/GenBank/DDBJ databases">
        <title>Complete genome of Nonlabens sp. MJ115.</title>
        <authorList>
            <person name="Choi H.S."/>
            <person name="Jung J."/>
        </authorList>
    </citation>
    <scope>NUCLEOTIDE SEQUENCE [LARGE SCALE GENOMIC DNA]</scope>
    <source>
        <strain evidence="1 2">MJ115</strain>
    </source>
</reference>
<keyword evidence="2" id="KW-1185">Reference proteome</keyword>
<dbReference type="NCBIfam" id="TIGR01549">
    <property type="entry name" value="HAD-SF-IA-v1"/>
    <property type="match status" value="1"/>
</dbReference>
<dbReference type="Pfam" id="PF00702">
    <property type="entry name" value="Hydrolase"/>
    <property type="match status" value="1"/>
</dbReference>
<organism evidence="1 2">
    <name type="scientific">Nonlabens ponticola</name>
    <dbReference type="NCBI Taxonomy" id="2496866"/>
    <lineage>
        <taxon>Bacteria</taxon>
        <taxon>Pseudomonadati</taxon>
        <taxon>Bacteroidota</taxon>
        <taxon>Flavobacteriia</taxon>
        <taxon>Flavobacteriales</taxon>
        <taxon>Flavobacteriaceae</taxon>
        <taxon>Nonlabens</taxon>
    </lineage>
</organism>
<dbReference type="InterPro" id="IPR023198">
    <property type="entry name" value="PGP-like_dom2"/>
</dbReference>
<dbReference type="InterPro" id="IPR052550">
    <property type="entry name" value="Pyrimidine_5'-ntase_YjjG"/>
</dbReference>
<evidence type="ECO:0000313" key="2">
    <source>
        <dbReference type="Proteomes" id="UP000279600"/>
    </source>
</evidence>
<proteinExistence type="predicted"/>
<dbReference type="InterPro" id="IPR011951">
    <property type="entry name" value="HAD-SF_hydro_IA_YjjG/PynA"/>
</dbReference>
<dbReference type="SUPFAM" id="SSF56784">
    <property type="entry name" value="HAD-like"/>
    <property type="match status" value="1"/>
</dbReference>
<evidence type="ECO:0000313" key="1">
    <source>
        <dbReference type="EMBL" id="AZQ45017.1"/>
    </source>
</evidence>
<dbReference type="AlphaFoldDB" id="A0A3S9N0T0"/>
<dbReference type="PANTHER" id="PTHR47478">
    <property type="match status" value="1"/>
</dbReference>
<dbReference type="InterPro" id="IPR006439">
    <property type="entry name" value="HAD-SF_hydro_IA"/>
</dbReference>
<dbReference type="KEGG" id="noj:EJ995_12545"/>
<dbReference type="SFLD" id="SFLDG01129">
    <property type="entry name" value="C1.5:_HAD__Beta-PGM__Phosphata"/>
    <property type="match status" value="1"/>
</dbReference>
<sequence>MSDFKNIEHIFFDLDHTLWDFDRNSKLTYAGIFKEENLDIDIEKFVQIYIPLNLKFWKMYRHNEISKEELRFQRLKTAFDSYGIEVDKVQIDHIADQYILKLPEHNHLFEGCLELLDGLKDRYQIHLITNGFDEVQEYKITNAGLKKYFAYMLTAETAGVKKPDLKIFEQAMKDTGATPFNSLMVGDSLEADVEGALAAGMQAVWFDPDKIDANYNGYRVERLSQIQELLS</sequence>
<gene>
    <name evidence="1" type="ORF">EJ995_12545</name>
</gene>
<dbReference type="Proteomes" id="UP000279600">
    <property type="component" value="Chromosome"/>
</dbReference>
<dbReference type="InterPro" id="IPR023214">
    <property type="entry name" value="HAD_sf"/>
</dbReference>
<dbReference type="OrthoDB" id="9802350at2"/>
<dbReference type="NCBIfam" id="TIGR02254">
    <property type="entry name" value="YjjG_YfnB"/>
    <property type="match status" value="1"/>
</dbReference>
<dbReference type="EMBL" id="CP034549">
    <property type="protein sequence ID" value="AZQ45017.1"/>
    <property type="molecule type" value="Genomic_DNA"/>
</dbReference>
<dbReference type="PANTHER" id="PTHR47478:SF1">
    <property type="entry name" value="PYRIMIDINE 5'-NUCLEOTIDASE YJJG"/>
    <property type="match status" value="1"/>
</dbReference>
<name>A0A3S9N0T0_9FLAO</name>
<dbReference type="SFLD" id="SFLDS00003">
    <property type="entry name" value="Haloacid_Dehalogenase"/>
    <property type="match status" value="1"/>
</dbReference>
<dbReference type="GO" id="GO:0008253">
    <property type="term" value="F:5'-nucleotidase activity"/>
    <property type="evidence" value="ECO:0007669"/>
    <property type="project" value="InterPro"/>
</dbReference>
<dbReference type="NCBIfam" id="TIGR01509">
    <property type="entry name" value="HAD-SF-IA-v3"/>
    <property type="match status" value="1"/>
</dbReference>
<accession>A0A3S9N0T0</accession>
<dbReference type="Gene3D" id="3.40.50.1000">
    <property type="entry name" value="HAD superfamily/HAD-like"/>
    <property type="match status" value="1"/>
</dbReference>
<protein>
    <submittedName>
        <fullName evidence="1">Noncanonical pyrimidine nucleotidase, YjjG family</fullName>
    </submittedName>
</protein>